<evidence type="ECO:0000256" key="7">
    <source>
        <dbReference type="RuleBase" id="RU363059"/>
    </source>
</evidence>
<keyword evidence="9" id="KW-1185">Reference proteome</keyword>
<keyword evidence="6 7" id="KW-0472">Membrane</keyword>
<evidence type="ECO:0000256" key="3">
    <source>
        <dbReference type="ARBA" id="ARBA00022692"/>
    </source>
</evidence>
<dbReference type="KEGG" id="mbr:MONBRDRAFT_37095"/>
<dbReference type="GeneID" id="5891132"/>
<dbReference type="Pfam" id="PF04511">
    <property type="entry name" value="DER1"/>
    <property type="match status" value="1"/>
</dbReference>
<dbReference type="RefSeq" id="XP_001745957.1">
    <property type="nucleotide sequence ID" value="XM_001745905.1"/>
</dbReference>
<gene>
    <name evidence="8" type="ORF">MONBRDRAFT_37095</name>
</gene>
<keyword evidence="5 7" id="KW-1133">Transmembrane helix</keyword>
<feature type="transmembrane region" description="Helical" evidence="7">
    <location>
        <begin position="12"/>
        <end position="31"/>
    </location>
</feature>
<feature type="transmembrane region" description="Helical" evidence="7">
    <location>
        <begin position="96"/>
        <end position="129"/>
    </location>
</feature>
<evidence type="ECO:0000313" key="9">
    <source>
        <dbReference type="Proteomes" id="UP000001357"/>
    </source>
</evidence>
<dbReference type="FunCoup" id="A9UZJ8">
    <property type="interactions" value="787"/>
</dbReference>
<keyword evidence="4 7" id="KW-0256">Endoplasmic reticulum</keyword>
<keyword evidence="3 7" id="KW-0812">Transmembrane</keyword>
<feature type="transmembrane region" description="Helical" evidence="7">
    <location>
        <begin position="51"/>
        <end position="75"/>
    </location>
</feature>
<organism evidence="8 9">
    <name type="scientific">Monosiga brevicollis</name>
    <name type="common">Choanoflagellate</name>
    <dbReference type="NCBI Taxonomy" id="81824"/>
    <lineage>
        <taxon>Eukaryota</taxon>
        <taxon>Choanoflagellata</taxon>
        <taxon>Craspedida</taxon>
        <taxon>Salpingoecidae</taxon>
        <taxon>Monosiga</taxon>
    </lineage>
</organism>
<evidence type="ECO:0000256" key="4">
    <source>
        <dbReference type="ARBA" id="ARBA00022824"/>
    </source>
</evidence>
<reference evidence="8 9" key="1">
    <citation type="journal article" date="2008" name="Nature">
        <title>The genome of the choanoflagellate Monosiga brevicollis and the origin of metazoans.</title>
        <authorList>
            <consortium name="JGI Sequencing"/>
            <person name="King N."/>
            <person name="Westbrook M.J."/>
            <person name="Young S.L."/>
            <person name="Kuo A."/>
            <person name="Abedin M."/>
            <person name="Chapman J."/>
            <person name="Fairclough S."/>
            <person name="Hellsten U."/>
            <person name="Isogai Y."/>
            <person name="Letunic I."/>
            <person name="Marr M."/>
            <person name="Pincus D."/>
            <person name="Putnam N."/>
            <person name="Rokas A."/>
            <person name="Wright K.J."/>
            <person name="Zuzow R."/>
            <person name="Dirks W."/>
            <person name="Good M."/>
            <person name="Goodstein D."/>
            <person name="Lemons D."/>
            <person name="Li W."/>
            <person name="Lyons J.B."/>
            <person name="Morris A."/>
            <person name="Nichols S."/>
            <person name="Richter D.J."/>
            <person name="Salamov A."/>
            <person name="Bork P."/>
            <person name="Lim W.A."/>
            <person name="Manning G."/>
            <person name="Miller W.T."/>
            <person name="McGinnis W."/>
            <person name="Shapiro H."/>
            <person name="Tjian R."/>
            <person name="Grigoriev I.V."/>
            <person name="Rokhsar D."/>
        </authorList>
    </citation>
    <scope>NUCLEOTIDE SEQUENCE [LARGE SCALE GENOMIC DNA]</scope>
    <source>
        <strain evidence="9">MX1 / ATCC 50154</strain>
    </source>
</reference>
<dbReference type="GO" id="GO:0005047">
    <property type="term" value="F:signal recognition particle binding"/>
    <property type="evidence" value="ECO:0000318"/>
    <property type="project" value="GO_Central"/>
</dbReference>
<protein>
    <recommendedName>
        <fullName evidence="7">Derlin</fullName>
    </recommendedName>
</protein>
<dbReference type="eggNOG" id="KOG0858">
    <property type="taxonomic scope" value="Eukaryota"/>
</dbReference>
<evidence type="ECO:0000313" key="8">
    <source>
        <dbReference type="EMBL" id="EDQ89381.1"/>
    </source>
</evidence>
<dbReference type="InParanoid" id="A9UZJ8"/>
<evidence type="ECO:0000256" key="2">
    <source>
        <dbReference type="ARBA" id="ARBA00008917"/>
    </source>
</evidence>
<dbReference type="PANTHER" id="PTHR11009">
    <property type="entry name" value="DER1-LIKE PROTEIN, DERLIN"/>
    <property type="match status" value="1"/>
</dbReference>
<dbReference type="EMBL" id="CH991551">
    <property type="protein sequence ID" value="EDQ89381.1"/>
    <property type="molecule type" value="Genomic_DNA"/>
</dbReference>
<dbReference type="GO" id="GO:0030968">
    <property type="term" value="P:endoplasmic reticulum unfolded protein response"/>
    <property type="evidence" value="ECO:0000318"/>
    <property type="project" value="GO_Central"/>
</dbReference>
<dbReference type="OMA" id="LWRCVTS"/>
<comment type="similarity">
    <text evidence="2 7">Belongs to the derlin family.</text>
</comment>
<dbReference type="GO" id="GO:0005789">
    <property type="term" value="C:endoplasmic reticulum membrane"/>
    <property type="evidence" value="ECO:0000318"/>
    <property type="project" value="GO_Central"/>
</dbReference>
<dbReference type="InterPro" id="IPR007599">
    <property type="entry name" value="DER1"/>
</dbReference>
<dbReference type="SUPFAM" id="SSF144091">
    <property type="entry name" value="Rhomboid-like"/>
    <property type="match status" value="1"/>
</dbReference>
<dbReference type="AlphaFoldDB" id="A9UZJ8"/>
<evidence type="ECO:0000256" key="5">
    <source>
        <dbReference type="ARBA" id="ARBA00022989"/>
    </source>
</evidence>
<name>A9UZJ8_MONBE</name>
<evidence type="ECO:0000256" key="1">
    <source>
        <dbReference type="ARBA" id="ARBA00004477"/>
    </source>
</evidence>
<proteinExistence type="inferred from homology"/>
<dbReference type="InterPro" id="IPR035952">
    <property type="entry name" value="Rhomboid-like_sf"/>
</dbReference>
<evidence type="ECO:0000256" key="6">
    <source>
        <dbReference type="ARBA" id="ARBA00023136"/>
    </source>
</evidence>
<accession>A9UZJ8</accession>
<sequence>MDPQEWYNGLPIVTKTLFTSVLVTTLAGNFGLLSPYTLILNYPLIWGGFEIWRLVTCVFFFGKLGFPFLMNLYFLYNYSLNLERGLFERRTADYVWMIVSIWLTLLVVAYFMSLVMIGLPLVIAILYVWCNVNAEQIVSFWFGTKFKAMYLPWVLVGFNILMGGNGFSELLGIFAGHVYYFLKYKMPENGSPDYLQTPAFVRNIFPDEQGGFGTMGGTTFGQAPASRAAAAAADRRTFTGAGHRLGNQD</sequence>
<dbReference type="STRING" id="81824.A9UZJ8"/>
<feature type="transmembrane region" description="Helical" evidence="7">
    <location>
        <begin position="149"/>
        <end position="182"/>
    </location>
</feature>
<comment type="subcellular location">
    <subcellularLocation>
        <location evidence="1 7">Endoplasmic reticulum membrane</location>
        <topology evidence="1 7">Multi-pass membrane protein</topology>
    </subcellularLocation>
</comment>
<dbReference type="GO" id="GO:0036503">
    <property type="term" value="P:ERAD pathway"/>
    <property type="evidence" value="ECO:0000318"/>
    <property type="project" value="GO_Central"/>
</dbReference>
<dbReference type="Proteomes" id="UP000001357">
    <property type="component" value="Unassembled WGS sequence"/>
</dbReference>
<comment type="function">
    <text evidence="7">May be involved in the degradation of misfolded endoplasmic reticulum (ER) luminal proteins.</text>
</comment>